<gene>
    <name evidence="1" type="ORF">PQR57_29555</name>
</gene>
<organism evidence="1 2">
    <name type="scientific">Paraburkholderia dipogonis</name>
    <dbReference type="NCBI Taxonomy" id="1211383"/>
    <lineage>
        <taxon>Bacteria</taxon>
        <taxon>Pseudomonadati</taxon>
        <taxon>Pseudomonadota</taxon>
        <taxon>Betaproteobacteria</taxon>
        <taxon>Burkholderiales</taxon>
        <taxon>Burkholderiaceae</taxon>
        <taxon>Paraburkholderia</taxon>
    </lineage>
</organism>
<evidence type="ECO:0000313" key="1">
    <source>
        <dbReference type="EMBL" id="MFM0005141.1"/>
    </source>
</evidence>
<dbReference type="EMBL" id="JAQQEZ010000026">
    <property type="protein sequence ID" value="MFM0005141.1"/>
    <property type="molecule type" value="Genomic_DNA"/>
</dbReference>
<sequence length="57" mass="6203">MNPHRLADADTFMLVTQGSIYFEKLLPLWFNRARGSPAVIVLLATSPNESATGVPMG</sequence>
<dbReference type="RefSeq" id="WP_408179908.1">
    <property type="nucleotide sequence ID" value="NZ_JAQQEZ010000026.1"/>
</dbReference>
<protein>
    <submittedName>
        <fullName evidence="1">Uncharacterized protein</fullName>
    </submittedName>
</protein>
<reference evidence="1 2" key="1">
    <citation type="journal article" date="2024" name="Chem. Sci.">
        <title>Discovery of megapolipeptins by genome mining of a Burkholderiales bacteria collection.</title>
        <authorList>
            <person name="Paulo B.S."/>
            <person name="Recchia M.J.J."/>
            <person name="Lee S."/>
            <person name="Fergusson C.H."/>
            <person name="Romanowski S.B."/>
            <person name="Hernandez A."/>
            <person name="Krull N."/>
            <person name="Liu D.Y."/>
            <person name="Cavanagh H."/>
            <person name="Bos A."/>
            <person name="Gray C.A."/>
            <person name="Murphy B.T."/>
            <person name="Linington R.G."/>
            <person name="Eustaquio A.S."/>
        </authorList>
    </citation>
    <scope>NUCLEOTIDE SEQUENCE [LARGE SCALE GENOMIC DNA]</scope>
    <source>
        <strain evidence="1 2">RL17-350-BIC-A</strain>
    </source>
</reference>
<keyword evidence="2" id="KW-1185">Reference proteome</keyword>
<comment type="caution">
    <text evidence="1">The sequence shown here is derived from an EMBL/GenBank/DDBJ whole genome shotgun (WGS) entry which is preliminary data.</text>
</comment>
<dbReference type="Proteomes" id="UP001629230">
    <property type="component" value="Unassembled WGS sequence"/>
</dbReference>
<evidence type="ECO:0000313" key="2">
    <source>
        <dbReference type="Proteomes" id="UP001629230"/>
    </source>
</evidence>
<accession>A0ABW9AYV5</accession>
<name>A0ABW9AYV5_9BURK</name>
<proteinExistence type="predicted"/>